<dbReference type="FunFam" id="2.10.25.10:FF:000015">
    <property type="entry name" value="neurexin-1 isoform X1"/>
    <property type="match status" value="1"/>
</dbReference>
<proteinExistence type="predicted"/>
<sequence length="784" mass="87794">MDRFHLLQEDLFAFEILGGYLYTHADLGSGSVKVKSSKTRVDDGTWHDVVLRRVEREIRVTVDSNIVEFRTPGDSTQLDLDGLLYIGGVGAPFAPLTVPPVLWTGALRQGYVGCMRDLVINGNPIDIAGYAQQQDSGAVRPACHMQASHCSSNPCMHRSICLEGWNRFHCDCTNTSFTGPTCGKDASTLHLNGTQQMTALMPEDSRTQAEEIVVRFKTTRPRGLLLATSFENSADRLQIYLDEGKAHMLIHIGDREKLLTTGQGLNDDLWHTLKFSRRFNLLKFQIDDDTAIRAEAQLGKQGILEFRTLHVGGYLHAGEDIPHFVGQLQQIWFNGYPYLEIARSAGSHQTSHQGVAPIIRVTGKFGKRNHPVHHPVTFTSKHTFVGLPVLKAYLETNIYFQFKTREANGLILYNAGREHDFIAVELVNGHVHYVFDLGDGAVRVRDTSKSKLNDGKWHAVSIGRPAAKRHTLSVDDHVTAVNSQGSNENLDLDGILYIGGVEKAQYGQLPKQILSRHGFEGCLASLDLSGESTDLITDAVVPSSLVTSGCDIYTNIHPGKKCTHDLCANHGTCVQQWNSYTCDCDMTSFTGPTCNDDRMSGTPDQHCCLDSFLNYLKPFKICGDPFLLIKKNIFCHEVFHTYFVIRNSRKLRKFDLFCTYDAATLYPLFTPYCLLDRHMDEDIDTLKENRNILTRAEPSYVACISDGKGHVIGLFSHYIPRSGGHVFNPCATSYPPCYPHHKIKQIKDYRSYEDERGLKIKPSISYGYPIACILLERPIFLISK</sequence>
<feature type="domain" description="Laminin G" evidence="9">
    <location>
        <begin position="187"/>
        <end position="355"/>
    </location>
</feature>
<dbReference type="PROSITE" id="PS50026">
    <property type="entry name" value="EGF_3"/>
    <property type="match status" value="2"/>
</dbReference>
<evidence type="ECO:0000259" key="9">
    <source>
        <dbReference type="PROSITE" id="PS50025"/>
    </source>
</evidence>
<evidence type="ECO:0000313" key="11">
    <source>
        <dbReference type="EMBL" id="KYQ46611.1"/>
    </source>
</evidence>
<dbReference type="Gene3D" id="2.60.120.200">
    <property type="match status" value="3"/>
</dbReference>
<comment type="subcellular location">
    <subcellularLocation>
        <location evidence="1">Membrane</location>
        <topology evidence="1">Single-pass type I membrane protein</topology>
    </subcellularLocation>
</comment>
<protein>
    <submittedName>
        <fullName evidence="11">Neurexin-1-alpha</fullName>
    </submittedName>
</protein>
<dbReference type="CDD" id="cd00054">
    <property type="entry name" value="EGF_CA"/>
    <property type="match status" value="2"/>
</dbReference>
<dbReference type="STRING" id="64791.A0A151WFK3"/>
<reference evidence="11 12" key="1">
    <citation type="submission" date="2015-09" db="EMBL/GenBank/DDBJ databases">
        <title>Trachymyrmex zeteki WGS genome.</title>
        <authorList>
            <person name="Nygaard S."/>
            <person name="Hu H."/>
            <person name="Boomsma J."/>
            <person name="Zhang G."/>
        </authorList>
    </citation>
    <scope>NUCLEOTIDE SEQUENCE [LARGE SCALE GENOMIC DNA]</scope>
    <source>
        <strain evidence="11">Tzet28-1</strain>
        <tissue evidence="11">Whole body</tissue>
    </source>
</reference>
<dbReference type="FunFam" id="2.10.25.10:FF:000029">
    <property type="entry name" value="neurexin-1 isoform X1"/>
    <property type="match status" value="1"/>
</dbReference>
<evidence type="ECO:0000256" key="4">
    <source>
        <dbReference type="ARBA" id="ARBA00022737"/>
    </source>
</evidence>
<feature type="domain" description="EGF-like" evidence="10">
    <location>
        <begin position="558"/>
        <end position="595"/>
    </location>
</feature>
<name>A0A151WFK3_9HYME</name>
<dbReference type="EMBL" id="KQ983211">
    <property type="protein sequence ID" value="KYQ46611.1"/>
    <property type="molecule type" value="Genomic_DNA"/>
</dbReference>
<dbReference type="CDD" id="cd00110">
    <property type="entry name" value="LamG"/>
    <property type="match status" value="3"/>
</dbReference>
<dbReference type="Gene3D" id="2.10.25.10">
    <property type="entry name" value="Laminin"/>
    <property type="match status" value="2"/>
</dbReference>
<evidence type="ECO:0000256" key="3">
    <source>
        <dbReference type="ARBA" id="ARBA00022692"/>
    </source>
</evidence>
<evidence type="ECO:0000256" key="7">
    <source>
        <dbReference type="ARBA" id="ARBA00023157"/>
    </source>
</evidence>
<evidence type="ECO:0000259" key="10">
    <source>
        <dbReference type="PROSITE" id="PS50026"/>
    </source>
</evidence>
<dbReference type="AlphaFoldDB" id="A0A151WFK3"/>
<keyword evidence="2 8" id="KW-0245">EGF-like domain</keyword>
<feature type="domain" description="Laminin G" evidence="9">
    <location>
        <begin position="1"/>
        <end position="143"/>
    </location>
</feature>
<keyword evidence="4" id="KW-0677">Repeat</keyword>
<dbReference type="Pfam" id="PF02210">
    <property type="entry name" value="Laminin_G_2"/>
    <property type="match status" value="3"/>
</dbReference>
<evidence type="ECO:0000256" key="1">
    <source>
        <dbReference type="ARBA" id="ARBA00004479"/>
    </source>
</evidence>
<organism evidence="11 12">
    <name type="scientific">Mycetomoellerius zeteki</name>
    <dbReference type="NCBI Taxonomy" id="64791"/>
    <lineage>
        <taxon>Eukaryota</taxon>
        <taxon>Metazoa</taxon>
        <taxon>Ecdysozoa</taxon>
        <taxon>Arthropoda</taxon>
        <taxon>Hexapoda</taxon>
        <taxon>Insecta</taxon>
        <taxon>Pterygota</taxon>
        <taxon>Neoptera</taxon>
        <taxon>Endopterygota</taxon>
        <taxon>Hymenoptera</taxon>
        <taxon>Apocrita</taxon>
        <taxon>Aculeata</taxon>
        <taxon>Formicoidea</taxon>
        <taxon>Formicidae</taxon>
        <taxon>Myrmicinae</taxon>
        <taxon>Mycetomoellerius</taxon>
    </lineage>
</organism>
<keyword evidence="12" id="KW-1185">Reference proteome</keyword>
<dbReference type="InterPro" id="IPR013320">
    <property type="entry name" value="ConA-like_dom_sf"/>
</dbReference>
<dbReference type="SMART" id="SM00282">
    <property type="entry name" value="LamG"/>
    <property type="match status" value="3"/>
</dbReference>
<dbReference type="PROSITE" id="PS50025">
    <property type="entry name" value="LAM_G_DOMAIN"/>
    <property type="match status" value="3"/>
</dbReference>
<dbReference type="PANTHER" id="PTHR15036">
    <property type="entry name" value="PIKACHURIN-LIKE PROTEIN"/>
    <property type="match status" value="1"/>
</dbReference>
<dbReference type="SUPFAM" id="SSF57196">
    <property type="entry name" value="EGF/Laminin"/>
    <property type="match status" value="1"/>
</dbReference>
<keyword evidence="3" id="KW-0812">Transmembrane</keyword>
<evidence type="ECO:0000256" key="5">
    <source>
        <dbReference type="ARBA" id="ARBA00022989"/>
    </source>
</evidence>
<comment type="caution">
    <text evidence="8">Lacks conserved residue(s) required for the propagation of feature annotation.</text>
</comment>
<gene>
    <name evidence="11" type="ORF">ALC60_14360</name>
</gene>
<evidence type="ECO:0000256" key="8">
    <source>
        <dbReference type="PROSITE-ProRule" id="PRU00076"/>
    </source>
</evidence>
<dbReference type="PANTHER" id="PTHR15036:SF89">
    <property type="entry name" value="NEUREXIN 1, ISOFORM F"/>
    <property type="match status" value="1"/>
</dbReference>
<evidence type="ECO:0000313" key="12">
    <source>
        <dbReference type="Proteomes" id="UP000075809"/>
    </source>
</evidence>
<feature type="domain" description="EGF-like" evidence="10">
    <location>
        <begin position="146"/>
        <end position="183"/>
    </location>
</feature>
<dbReference type="InterPro" id="IPR001791">
    <property type="entry name" value="Laminin_G"/>
</dbReference>
<accession>A0A151WFK3</accession>
<dbReference type="SUPFAM" id="SSF49899">
    <property type="entry name" value="Concanavalin A-like lectins/glucanases"/>
    <property type="match status" value="3"/>
</dbReference>
<dbReference type="GO" id="GO:0016020">
    <property type="term" value="C:membrane"/>
    <property type="evidence" value="ECO:0007669"/>
    <property type="project" value="UniProtKB-SubCell"/>
</dbReference>
<dbReference type="InterPro" id="IPR000742">
    <property type="entry name" value="EGF"/>
</dbReference>
<dbReference type="Pfam" id="PF00008">
    <property type="entry name" value="EGF"/>
    <property type="match status" value="1"/>
</dbReference>
<evidence type="ECO:0000256" key="2">
    <source>
        <dbReference type="ARBA" id="ARBA00022536"/>
    </source>
</evidence>
<keyword evidence="6" id="KW-0472">Membrane</keyword>
<keyword evidence="7" id="KW-1015">Disulfide bond</keyword>
<dbReference type="SMART" id="SM00181">
    <property type="entry name" value="EGF"/>
    <property type="match status" value="2"/>
</dbReference>
<feature type="domain" description="Laminin G" evidence="9">
    <location>
        <begin position="374"/>
        <end position="550"/>
    </location>
</feature>
<dbReference type="InterPro" id="IPR050372">
    <property type="entry name" value="Neurexin-related_CASP"/>
</dbReference>
<keyword evidence="5" id="KW-1133">Transmembrane helix</keyword>
<dbReference type="Proteomes" id="UP000075809">
    <property type="component" value="Unassembled WGS sequence"/>
</dbReference>
<evidence type="ECO:0000256" key="6">
    <source>
        <dbReference type="ARBA" id="ARBA00023136"/>
    </source>
</evidence>